<evidence type="ECO:0000259" key="1">
    <source>
        <dbReference type="Pfam" id="PF05899"/>
    </source>
</evidence>
<gene>
    <name evidence="2" type="ORF">ASN18_2114</name>
</gene>
<protein>
    <submittedName>
        <fullName evidence="2">Cupin</fullName>
    </submittedName>
</protein>
<dbReference type="PANTHER" id="PTHR33271:SF22">
    <property type="entry name" value="OS04G0445200 PROTEIN"/>
    <property type="match status" value="1"/>
</dbReference>
<dbReference type="SUPFAM" id="SSF51182">
    <property type="entry name" value="RmlC-like cupins"/>
    <property type="match status" value="1"/>
</dbReference>
<dbReference type="RefSeq" id="WP_085052716.1">
    <property type="nucleotide sequence ID" value="NZ_LNQR01000071.1"/>
</dbReference>
<keyword evidence="3" id="KW-1185">Reference proteome</keyword>
<dbReference type="InterPro" id="IPR011051">
    <property type="entry name" value="RmlC_Cupin_sf"/>
</dbReference>
<dbReference type="Pfam" id="PF05899">
    <property type="entry name" value="Cupin_3"/>
    <property type="match status" value="1"/>
</dbReference>
<accession>A0ABR5SE42</accession>
<dbReference type="PANTHER" id="PTHR33271">
    <property type="entry name" value="OS04G0445200 PROTEIN"/>
    <property type="match status" value="1"/>
</dbReference>
<evidence type="ECO:0000313" key="3">
    <source>
        <dbReference type="Proteomes" id="UP000060487"/>
    </source>
</evidence>
<organism evidence="2 3">
    <name type="scientific">Candidatus Magnetominusculus xianensis</name>
    <dbReference type="NCBI Taxonomy" id="1748249"/>
    <lineage>
        <taxon>Bacteria</taxon>
        <taxon>Pseudomonadati</taxon>
        <taxon>Nitrospirota</taxon>
        <taxon>Nitrospiria</taxon>
        <taxon>Nitrospirales</taxon>
        <taxon>Nitrospiraceae</taxon>
        <taxon>Candidatus Magnetominusculus</taxon>
    </lineage>
</organism>
<sequence length="89" mass="10378">MEIKIVKPAAEDLKTRGVEHWPIWQKEASVFDWHYGDTEECYILEGQVTVSTKDGKKVEFGKGDFVTFPKGLSCTWEIKEPIKKHYNFK</sequence>
<proteinExistence type="predicted"/>
<comment type="caution">
    <text evidence="2">The sequence shown here is derived from an EMBL/GenBank/DDBJ whole genome shotgun (WGS) entry which is preliminary data.</text>
</comment>
<dbReference type="InterPro" id="IPR014710">
    <property type="entry name" value="RmlC-like_jellyroll"/>
</dbReference>
<dbReference type="InterPro" id="IPR008579">
    <property type="entry name" value="UGlyAH_Cupin_dom"/>
</dbReference>
<evidence type="ECO:0000313" key="2">
    <source>
        <dbReference type="EMBL" id="KWT84009.1"/>
    </source>
</evidence>
<dbReference type="EMBL" id="LNQR01000071">
    <property type="protein sequence ID" value="KWT84009.1"/>
    <property type="molecule type" value="Genomic_DNA"/>
</dbReference>
<reference evidence="2 3" key="1">
    <citation type="submission" date="2015-11" db="EMBL/GenBank/DDBJ databases">
        <authorList>
            <person name="Lin W."/>
        </authorList>
    </citation>
    <scope>NUCLEOTIDE SEQUENCE [LARGE SCALE GENOMIC DNA]</scope>
    <source>
        <strain evidence="2 3">HCH-1</strain>
    </source>
</reference>
<name>A0ABR5SE42_9BACT</name>
<dbReference type="Gene3D" id="2.60.120.10">
    <property type="entry name" value="Jelly Rolls"/>
    <property type="match status" value="1"/>
</dbReference>
<feature type="domain" description="(S)-ureidoglycine aminohydrolase cupin" evidence="1">
    <location>
        <begin position="15"/>
        <end position="86"/>
    </location>
</feature>
<dbReference type="CDD" id="cd02227">
    <property type="entry name" value="cupin_TM1112-like"/>
    <property type="match status" value="1"/>
</dbReference>
<dbReference type="Proteomes" id="UP000060487">
    <property type="component" value="Unassembled WGS sequence"/>
</dbReference>